<sequence>MFHPGEGLAQQKAGYGAVRAAVYPNMPDQHRQFYAGLNAFYLSALDETGFPVAMRLQGSTGFVDSNDGTRLDIAREAINDAPLLPLLKPGMPVGGLGIDFSNRRRNRVNGVVETVNDRQVTIRVLESFGNCPKYIQRRDIPGGSEGRIPRVEVEPLQALDADARYLIAATDTFFVASYAQRENGVGGVDISHRGGLPGFITVQQGKLRIPDYSGNRYMNTLGNLLVEPRCALLLLDFHQGAALHIQGRAEIEWQSPVQGLTERYWQVEIENVTRLRQLFPAAGLQVEFADSSLAAG</sequence>
<organism evidence="2">
    <name type="scientific">Erwinia billingiae (strain Eb661)</name>
    <dbReference type="NCBI Taxonomy" id="634500"/>
    <lineage>
        <taxon>Bacteria</taxon>
        <taxon>Pseudomonadati</taxon>
        <taxon>Pseudomonadota</taxon>
        <taxon>Gammaproteobacteria</taxon>
        <taxon>Enterobacterales</taxon>
        <taxon>Erwiniaceae</taxon>
        <taxon>Erwinia</taxon>
    </lineage>
</organism>
<dbReference type="PANTHER" id="PTHR42815:SF2">
    <property type="entry name" value="FAD-BINDING, PUTATIVE (AFU_ORTHOLOGUE AFUA_6G07600)-RELATED"/>
    <property type="match status" value="1"/>
</dbReference>
<dbReference type="Proteomes" id="UP000008793">
    <property type="component" value="Chromosome"/>
</dbReference>
<dbReference type="EMBL" id="FP236843">
    <property type="protein sequence ID" value="CAX59469.1"/>
    <property type="molecule type" value="Genomic_DNA"/>
</dbReference>
<gene>
    <name evidence="1" type="ordered locus">EbC_19380</name>
</gene>
<accession>D8MRL2</accession>
<evidence type="ECO:0000313" key="1">
    <source>
        <dbReference type="EMBL" id="CAX59469.1"/>
    </source>
</evidence>
<dbReference type="Gene3D" id="2.30.110.10">
    <property type="entry name" value="Electron Transport, Fmn-binding Protein, Chain A"/>
    <property type="match status" value="1"/>
</dbReference>
<dbReference type="InterPro" id="IPR012349">
    <property type="entry name" value="Split_barrel_FMN-bd"/>
</dbReference>
<proteinExistence type="predicted"/>
<dbReference type="RefSeq" id="WP_013201959.1">
    <property type="nucleotide sequence ID" value="NC_014306.1"/>
</dbReference>
<protein>
    <submittedName>
        <fullName evidence="1">Pyridoxamine 5\'-phosphate oxidase-related FMN-binding protein</fullName>
    </submittedName>
</protein>
<dbReference type="KEGG" id="ebi:EbC_19380"/>
<dbReference type="STRING" id="634500.EbC_19380"/>
<dbReference type="GeneID" id="90511960"/>
<keyword evidence="2" id="KW-1185">Reference proteome</keyword>
<dbReference type="HOGENOM" id="CLU_054513_0_0_6"/>
<dbReference type="PANTHER" id="PTHR42815">
    <property type="entry name" value="FAD-BINDING, PUTATIVE (AFU_ORTHOLOGUE AFUA_6G07600)-RELATED"/>
    <property type="match status" value="1"/>
</dbReference>
<reference evidence="1 2" key="1">
    <citation type="journal article" date="2010" name="BMC Genomics">
        <title>Genome comparison of the epiphytic bacteria Erwinia billingiae and E. tasmaniensis with the pear pathogen E. pyrifoliae.</title>
        <authorList>
            <person name="Kube M."/>
            <person name="Migdoll A.M."/>
            <person name="Gehring I."/>
            <person name="Heitmann K."/>
            <person name="Mayer Y."/>
            <person name="Kuhl H."/>
            <person name="Knaust F."/>
            <person name="Geider K."/>
            <person name="Reinhardt R."/>
        </authorList>
    </citation>
    <scope>NUCLEOTIDE SEQUENCE [LARGE SCALE GENOMIC DNA]</scope>
    <source>
        <strain evidence="1 2">Eb661</strain>
    </source>
</reference>
<name>D8MRL2_ERWBE</name>
<evidence type="ECO:0000313" key="2">
    <source>
        <dbReference type="Proteomes" id="UP000008793"/>
    </source>
</evidence>
<dbReference type="eggNOG" id="COG3576">
    <property type="taxonomic scope" value="Bacteria"/>
</dbReference>
<dbReference type="AlphaFoldDB" id="D8MRL2"/>